<protein>
    <submittedName>
        <fullName evidence="2">Glycerophosphoryl diester phosphodiesterase</fullName>
        <ecNumber evidence="2">3.1.4.46</ecNumber>
    </submittedName>
</protein>
<dbReference type="InterPro" id="IPR030395">
    <property type="entry name" value="GP_PDE_dom"/>
</dbReference>
<dbReference type="GO" id="GO:0008889">
    <property type="term" value="F:glycerophosphodiester phosphodiesterase activity"/>
    <property type="evidence" value="ECO:0007669"/>
    <property type="project" value="UniProtKB-EC"/>
</dbReference>
<keyword evidence="3" id="KW-1185">Reference proteome</keyword>
<dbReference type="PANTHER" id="PTHR46211:SF1">
    <property type="entry name" value="GLYCEROPHOSPHODIESTER PHOSPHODIESTERASE, CYTOPLASMIC"/>
    <property type="match status" value="1"/>
</dbReference>
<proteinExistence type="predicted"/>
<dbReference type="Gene3D" id="3.20.20.190">
    <property type="entry name" value="Phosphatidylinositol (PI) phosphodiesterase"/>
    <property type="match status" value="1"/>
</dbReference>
<dbReference type="EMBL" id="CP036262">
    <property type="protein sequence ID" value="QDS93283.1"/>
    <property type="molecule type" value="Genomic_DNA"/>
</dbReference>
<sequence length="259" mass="28234">MVGVSSSASAQQVIAHRGASFDAPENTVAAFKEAWKQGADGIEGDFYLTSDGQIACIHDKNTKRVAVGQPVLKVAESTMEELKSVEVGAWKDPKFKGEKIPTLSEVIETIPPGKQFFVEIKCGPEILPELKKQLTTSDLTDDQVVLICFNEEVIRKARQMMPQYKANWLTSYKRSTPVSKWAPSQTQVVSKLQNTKATGLGTNGNLSVVNESFADAVKASGVELHIWTVNDPAHAKQFASLGAASLTTDRPAFIREQLN</sequence>
<dbReference type="Pfam" id="PF03009">
    <property type="entry name" value="GDPD"/>
    <property type="match status" value="1"/>
</dbReference>
<dbReference type="EC" id="3.1.4.46" evidence="2"/>
<dbReference type="PANTHER" id="PTHR46211">
    <property type="entry name" value="GLYCEROPHOSPHORYL DIESTER PHOSPHODIESTERASE"/>
    <property type="match status" value="1"/>
</dbReference>
<dbReference type="InterPro" id="IPR017946">
    <property type="entry name" value="PLC-like_Pdiesterase_TIM-brl"/>
</dbReference>
<dbReference type="GO" id="GO:0006629">
    <property type="term" value="P:lipid metabolic process"/>
    <property type="evidence" value="ECO:0007669"/>
    <property type="project" value="InterPro"/>
</dbReference>
<evidence type="ECO:0000259" key="1">
    <source>
        <dbReference type="PROSITE" id="PS51704"/>
    </source>
</evidence>
<accession>A0A517MEH6</accession>
<evidence type="ECO:0000313" key="3">
    <source>
        <dbReference type="Proteomes" id="UP000320672"/>
    </source>
</evidence>
<gene>
    <name evidence="2" type="primary">ugpQ_2</name>
    <name evidence="2" type="ORF">FF011L_20450</name>
</gene>
<keyword evidence="2" id="KW-0378">Hydrolase</keyword>
<dbReference type="Proteomes" id="UP000320672">
    <property type="component" value="Chromosome"/>
</dbReference>
<dbReference type="PROSITE" id="PS51704">
    <property type="entry name" value="GP_PDE"/>
    <property type="match status" value="1"/>
</dbReference>
<dbReference type="SUPFAM" id="SSF51695">
    <property type="entry name" value="PLC-like phosphodiesterases"/>
    <property type="match status" value="1"/>
</dbReference>
<feature type="domain" description="GP-PDE" evidence="1">
    <location>
        <begin position="11"/>
        <end position="258"/>
    </location>
</feature>
<name>A0A517MEH6_9BACT</name>
<dbReference type="AlphaFoldDB" id="A0A517MEH6"/>
<reference evidence="2 3" key="1">
    <citation type="submission" date="2019-02" db="EMBL/GenBank/DDBJ databases">
        <title>Deep-cultivation of Planctomycetes and their phenomic and genomic characterization uncovers novel biology.</title>
        <authorList>
            <person name="Wiegand S."/>
            <person name="Jogler M."/>
            <person name="Boedeker C."/>
            <person name="Pinto D."/>
            <person name="Vollmers J."/>
            <person name="Rivas-Marin E."/>
            <person name="Kohn T."/>
            <person name="Peeters S.H."/>
            <person name="Heuer A."/>
            <person name="Rast P."/>
            <person name="Oberbeckmann S."/>
            <person name="Bunk B."/>
            <person name="Jeske O."/>
            <person name="Meyerdierks A."/>
            <person name="Storesund J.E."/>
            <person name="Kallscheuer N."/>
            <person name="Luecker S."/>
            <person name="Lage O.M."/>
            <person name="Pohl T."/>
            <person name="Merkel B.J."/>
            <person name="Hornburger P."/>
            <person name="Mueller R.-W."/>
            <person name="Bruemmer F."/>
            <person name="Labrenz M."/>
            <person name="Spormann A.M."/>
            <person name="Op den Camp H."/>
            <person name="Overmann J."/>
            <person name="Amann R."/>
            <person name="Jetten M.S.M."/>
            <person name="Mascher T."/>
            <person name="Medema M.H."/>
            <person name="Devos D.P."/>
            <person name="Kaster A.-K."/>
            <person name="Ovreas L."/>
            <person name="Rohde M."/>
            <person name="Galperin M.Y."/>
            <person name="Jogler C."/>
        </authorList>
    </citation>
    <scope>NUCLEOTIDE SEQUENCE [LARGE SCALE GENOMIC DNA]</scope>
    <source>
        <strain evidence="2 3">FF011L</strain>
    </source>
</reference>
<evidence type="ECO:0000313" key="2">
    <source>
        <dbReference type="EMBL" id="QDS93283.1"/>
    </source>
</evidence>
<dbReference type="CDD" id="cd08582">
    <property type="entry name" value="GDPD_like_2"/>
    <property type="match status" value="1"/>
</dbReference>
<organism evidence="2 3">
    <name type="scientific">Roseimaritima multifibrata</name>
    <dbReference type="NCBI Taxonomy" id="1930274"/>
    <lineage>
        <taxon>Bacteria</taxon>
        <taxon>Pseudomonadati</taxon>
        <taxon>Planctomycetota</taxon>
        <taxon>Planctomycetia</taxon>
        <taxon>Pirellulales</taxon>
        <taxon>Pirellulaceae</taxon>
        <taxon>Roseimaritima</taxon>
    </lineage>
</organism>
<dbReference type="KEGG" id="rml:FF011L_20450"/>